<organism evidence="5">
    <name type="scientific">Picobiliphyte sp. MS584-11</name>
    <dbReference type="NCBI Taxonomy" id="1157699"/>
    <lineage>
        <taxon>Eukaryota</taxon>
        <taxon>Eukaryota incertae sedis</taxon>
        <taxon>Picozoa</taxon>
    </lineage>
</organism>
<dbReference type="Pfam" id="PF00252">
    <property type="entry name" value="Ribosomal_L16"/>
    <property type="match status" value="1"/>
</dbReference>
<dbReference type="InterPro" id="IPR047873">
    <property type="entry name" value="Ribosomal_uL16"/>
</dbReference>
<dbReference type="GO" id="GO:0003735">
    <property type="term" value="F:structural constituent of ribosome"/>
    <property type="evidence" value="ECO:0007669"/>
    <property type="project" value="InterPro"/>
</dbReference>
<dbReference type="InterPro" id="IPR020798">
    <property type="entry name" value="Ribosomal_uL16_CS"/>
</dbReference>
<keyword evidence="2 4" id="KW-0689">Ribosomal protein</keyword>
<protein>
    <submittedName>
        <fullName evidence="5">Ribosomal protein L16</fullName>
    </submittedName>
</protein>
<dbReference type="AlphaFoldDB" id="A0A2H4R8C8"/>
<dbReference type="SUPFAM" id="SSF54686">
    <property type="entry name" value="Ribosomal protein L16p/L10e"/>
    <property type="match status" value="1"/>
</dbReference>
<dbReference type="PANTHER" id="PTHR12220">
    <property type="entry name" value="50S/60S RIBOSOMAL PROTEIN L16"/>
    <property type="match status" value="1"/>
</dbReference>
<evidence type="ECO:0000313" key="5">
    <source>
        <dbReference type="EMBL" id="ATY40904.1"/>
    </source>
</evidence>
<dbReference type="InterPro" id="IPR000114">
    <property type="entry name" value="Ribosomal_uL16_bact-type"/>
</dbReference>
<comment type="similarity">
    <text evidence="1 4">Belongs to the universal ribosomal protein uL16 family.</text>
</comment>
<evidence type="ECO:0000256" key="4">
    <source>
        <dbReference type="RuleBase" id="RU004413"/>
    </source>
</evidence>
<evidence type="ECO:0000256" key="2">
    <source>
        <dbReference type="ARBA" id="ARBA00022980"/>
    </source>
</evidence>
<dbReference type="NCBIfam" id="TIGR01164">
    <property type="entry name" value="rplP_bact"/>
    <property type="match status" value="1"/>
</dbReference>
<dbReference type="PROSITE" id="PS00701">
    <property type="entry name" value="RIBOSOMAL_L16_2"/>
    <property type="match status" value="1"/>
</dbReference>
<dbReference type="InterPro" id="IPR016180">
    <property type="entry name" value="Ribosomal_uL16_dom"/>
</dbReference>
<keyword evidence="5" id="KW-0496">Mitochondrion</keyword>
<keyword evidence="3 4" id="KW-0687">Ribonucleoprotein</keyword>
<dbReference type="GO" id="GO:0019843">
    <property type="term" value="F:rRNA binding"/>
    <property type="evidence" value="ECO:0007669"/>
    <property type="project" value="InterPro"/>
</dbReference>
<gene>
    <name evidence="5" type="primary">rpl16</name>
</gene>
<dbReference type="GO" id="GO:0032543">
    <property type="term" value="P:mitochondrial translation"/>
    <property type="evidence" value="ECO:0007669"/>
    <property type="project" value="TreeGrafter"/>
</dbReference>
<name>A0A2H4R8C8_9EUKA</name>
<dbReference type="EMBL" id="MG202007">
    <property type="protein sequence ID" value="ATY40904.1"/>
    <property type="molecule type" value="Genomic_DNA"/>
</dbReference>
<sequence>MIKAPRNTKYRKYQRSYLKGGKKKSSLRQSKQLLANKTSDVCFGFYGLQSNGQFMISLQQLESCRRVMRRAIKREAPIWIRAFPYKPLYKQDQGHRMGKGKGDRYTWVCPVKKGQILFEIGPQIDISIVRQVFSQISYQLGVPTKLVCRRPL</sequence>
<proteinExistence type="inferred from homology"/>
<geneLocation type="mitochondrion" evidence="5"/>
<dbReference type="GO" id="GO:0005762">
    <property type="term" value="C:mitochondrial large ribosomal subunit"/>
    <property type="evidence" value="ECO:0007669"/>
    <property type="project" value="TreeGrafter"/>
</dbReference>
<dbReference type="CDD" id="cd01433">
    <property type="entry name" value="Ribosomal_L16_L10e"/>
    <property type="match status" value="1"/>
</dbReference>
<evidence type="ECO:0000256" key="3">
    <source>
        <dbReference type="ARBA" id="ARBA00023274"/>
    </source>
</evidence>
<evidence type="ECO:0000256" key="1">
    <source>
        <dbReference type="ARBA" id="ARBA00008931"/>
    </source>
</evidence>
<accession>A0A2H4R8C8</accession>
<dbReference type="PRINTS" id="PR00060">
    <property type="entry name" value="RIBOSOMALL16"/>
</dbReference>
<dbReference type="PANTHER" id="PTHR12220:SF13">
    <property type="entry name" value="LARGE RIBOSOMAL SUBUNIT PROTEIN UL16M"/>
    <property type="match status" value="1"/>
</dbReference>
<dbReference type="InterPro" id="IPR036920">
    <property type="entry name" value="Ribosomal_uL16_sf"/>
</dbReference>
<dbReference type="Gene3D" id="3.90.1170.10">
    <property type="entry name" value="Ribosomal protein L10e/L16"/>
    <property type="match status" value="1"/>
</dbReference>
<reference evidence="5" key="1">
    <citation type="journal article" date="2017" name="Curr. Biol.">
        <title>A New Lineage of Eukaryotes Illuminates Early Mitochondrial Genome Reduction.</title>
        <authorList>
            <person name="Janouskovec J."/>
            <person name="Tikhonenkov D.V."/>
            <person name="Burki F."/>
            <person name="Howe A.T."/>
            <person name="Rohwer F.L."/>
            <person name="Mylnikov A.P."/>
            <person name="Keeling P.J."/>
        </authorList>
    </citation>
    <scope>NUCLEOTIDE SEQUENCE</scope>
</reference>